<protein>
    <submittedName>
        <fullName evidence="2">Permease of phosphate ABC transporter</fullName>
    </submittedName>
</protein>
<keyword evidence="1" id="KW-0812">Transmembrane</keyword>
<feature type="transmembrane region" description="Helical" evidence="1">
    <location>
        <begin position="45"/>
        <end position="66"/>
    </location>
</feature>
<evidence type="ECO:0000313" key="2">
    <source>
        <dbReference type="EMBL" id="MEQ2456560.1"/>
    </source>
</evidence>
<comment type="caution">
    <text evidence="2">The sequence shown here is derived from an EMBL/GenBank/DDBJ whole genome shotgun (WGS) entry which is preliminary data.</text>
</comment>
<gene>
    <name evidence="2" type="ORF">WMO45_08500</name>
</gene>
<dbReference type="RefSeq" id="WP_349140223.1">
    <property type="nucleotide sequence ID" value="NZ_JBBMFT010000004.1"/>
</dbReference>
<feature type="transmembrane region" description="Helical" evidence="1">
    <location>
        <begin position="21"/>
        <end position="39"/>
    </location>
</feature>
<accession>A0ABV1EPP7</accession>
<keyword evidence="1" id="KW-1133">Transmembrane helix</keyword>
<keyword evidence="3" id="KW-1185">Reference proteome</keyword>
<keyword evidence="1" id="KW-0472">Membrane</keyword>
<organism evidence="2 3">
    <name type="scientific">Flavonifractor hominis</name>
    <dbReference type="NCBI Taxonomy" id="3133178"/>
    <lineage>
        <taxon>Bacteria</taxon>
        <taxon>Bacillati</taxon>
        <taxon>Bacillota</taxon>
        <taxon>Clostridia</taxon>
        <taxon>Eubacteriales</taxon>
        <taxon>Oscillospiraceae</taxon>
        <taxon>Flavonifractor</taxon>
    </lineage>
</organism>
<evidence type="ECO:0000313" key="3">
    <source>
        <dbReference type="Proteomes" id="UP001440599"/>
    </source>
</evidence>
<name>A0ABV1EPP7_9FIRM</name>
<proteinExistence type="predicted"/>
<sequence length="76" mass="8291">MKKLLSVADAYIAHMNWKDLALVKLCLCAAGVLLGLSAPKRGRKWAALGALAVFAATYLPLMRKFLPHLAGEMRKP</sequence>
<dbReference type="Proteomes" id="UP001440599">
    <property type="component" value="Unassembled WGS sequence"/>
</dbReference>
<reference evidence="2 3" key="1">
    <citation type="submission" date="2024-03" db="EMBL/GenBank/DDBJ databases">
        <title>Human intestinal bacterial collection.</title>
        <authorList>
            <person name="Pauvert C."/>
            <person name="Hitch T.C.A."/>
            <person name="Clavel T."/>
        </authorList>
    </citation>
    <scope>NUCLEOTIDE SEQUENCE [LARGE SCALE GENOMIC DNA]</scope>
    <source>
        <strain evidence="2 3">CLA-AP-H34</strain>
    </source>
</reference>
<evidence type="ECO:0000256" key="1">
    <source>
        <dbReference type="SAM" id="Phobius"/>
    </source>
</evidence>
<dbReference type="EMBL" id="JBBMFT010000004">
    <property type="protein sequence ID" value="MEQ2456560.1"/>
    <property type="molecule type" value="Genomic_DNA"/>
</dbReference>